<dbReference type="FunFam" id="1.10.10.410:FF:000001">
    <property type="entry name" value="Aspartyl/glutamyl-tRNA(Asn/Gln) amidotransferase subunit B"/>
    <property type="match status" value="1"/>
</dbReference>
<dbReference type="GO" id="GO:0005739">
    <property type="term" value="C:mitochondrion"/>
    <property type="evidence" value="ECO:0007669"/>
    <property type="project" value="UniProtKB-SubCell"/>
</dbReference>
<dbReference type="PANTHER" id="PTHR11659">
    <property type="entry name" value="GLUTAMYL-TRNA GLN AMIDOTRANSFERASE SUBUNIT B MITOCHONDRIAL AND PROKARYOTIC PET112-RELATED"/>
    <property type="match status" value="1"/>
</dbReference>
<dbReference type="GO" id="GO:0032543">
    <property type="term" value="P:mitochondrial translation"/>
    <property type="evidence" value="ECO:0007669"/>
    <property type="project" value="UniProtKB-UniRule"/>
</dbReference>
<evidence type="ECO:0000256" key="5">
    <source>
        <dbReference type="ARBA" id="ARBA00022840"/>
    </source>
</evidence>
<dbReference type="Gene3D" id="1.10.150.380">
    <property type="entry name" value="GatB domain, N-terminal subdomain"/>
    <property type="match status" value="1"/>
</dbReference>
<evidence type="ECO:0000256" key="9">
    <source>
        <dbReference type="ARBA" id="ARBA00047913"/>
    </source>
</evidence>
<dbReference type="InterPro" id="IPR003789">
    <property type="entry name" value="Asn/Gln_tRNA_amidoTrase-B-like"/>
</dbReference>
<dbReference type="InterPro" id="IPR023168">
    <property type="entry name" value="GatB_Yqey_C_2"/>
</dbReference>
<dbReference type="GO" id="GO:0030956">
    <property type="term" value="C:glutamyl-tRNA(Gln) amidotransferase complex"/>
    <property type="evidence" value="ECO:0007669"/>
    <property type="project" value="UniProtKB-UniRule"/>
</dbReference>
<dbReference type="InterPro" id="IPR018027">
    <property type="entry name" value="Asn/Gln_amidotransferase"/>
</dbReference>
<comment type="similarity">
    <text evidence="1 10">Belongs to the GatB/GatE family. GatB subfamily.</text>
</comment>
<reference evidence="12" key="1">
    <citation type="submission" date="2020-05" db="UniProtKB">
        <authorList>
            <consortium name="EnsemblMetazoa"/>
        </authorList>
    </citation>
    <scope>IDENTIFICATION</scope>
    <source>
        <strain evidence="12">BB02</strain>
    </source>
</reference>
<dbReference type="Pfam" id="PF02637">
    <property type="entry name" value="GatB_Yqey"/>
    <property type="match status" value="1"/>
</dbReference>
<dbReference type="InterPro" id="IPR042114">
    <property type="entry name" value="GatB_C_1"/>
</dbReference>
<organism evidence="12 13">
    <name type="scientific">Biomphalaria glabrata</name>
    <name type="common">Bloodfluke planorb</name>
    <name type="synonym">Freshwater snail</name>
    <dbReference type="NCBI Taxonomy" id="6526"/>
    <lineage>
        <taxon>Eukaryota</taxon>
        <taxon>Metazoa</taxon>
        <taxon>Spiralia</taxon>
        <taxon>Lophotrochozoa</taxon>
        <taxon>Mollusca</taxon>
        <taxon>Gastropoda</taxon>
        <taxon>Heterobranchia</taxon>
        <taxon>Euthyneura</taxon>
        <taxon>Panpulmonata</taxon>
        <taxon>Hygrophila</taxon>
        <taxon>Lymnaeoidea</taxon>
        <taxon>Planorbidae</taxon>
        <taxon>Biomphalaria</taxon>
    </lineage>
</organism>
<dbReference type="Proteomes" id="UP000076420">
    <property type="component" value="Unassembled WGS sequence"/>
</dbReference>
<dbReference type="InterPro" id="IPR017959">
    <property type="entry name" value="Asn/Gln-tRNA_amidoTrfase_suB/E"/>
</dbReference>
<dbReference type="PROSITE" id="PS01234">
    <property type="entry name" value="GATB"/>
    <property type="match status" value="1"/>
</dbReference>
<feature type="domain" description="Asn/Gln amidotransferase" evidence="11">
    <location>
        <begin position="335"/>
        <end position="481"/>
    </location>
</feature>
<dbReference type="SUPFAM" id="SSF89095">
    <property type="entry name" value="GatB/YqeY motif"/>
    <property type="match status" value="1"/>
</dbReference>
<proteinExistence type="inferred from homology"/>
<dbReference type="HAMAP" id="MF_00121">
    <property type="entry name" value="GatB"/>
    <property type="match status" value="1"/>
</dbReference>
<keyword evidence="6 10" id="KW-0648">Protein biosynthesis</keyword>
<dbReference type="PANTHER" id="PTHR11659:SF0">
    <property type="entry name" value="GLUTAMYL-TRNA(GLN) AMIDOTRANSFERASE SUBUNIT B, MITOCHONDRIAL"/>
    <property type="match status" value="1"/>
</dbReference>
<dbReference type="GO" id="GO:0050567">
    <property type="term" value="F:glutaminyl-tRNA synthase (glutamine-hydrolyzing) activity"/>
    <property type="evidence" value="ECO:0007669"/>
    <property type="project" value="UniProtKB-UniRule"/>
</dbReference>
<dbReference type="SMART" id="SM00845">
    <property type="entry name" value="GatB_Yqey"/>
    <property type="match status" value="1"/>
</dbReference>
<evidence type="ECO:0000256" key="7">
    <source>
        <dbReference type="ARBA" id="ARBA00024799"/>
    </source>
</evidence>
<dbReference type="InterPro" id="IPR004413">
    <property type="entry name" value="GatB"/>
</dbReference>
<dbReference type="NCBIfam" id="TIGR00133">
    <property type="entry name" value="gatB"/>
    <property type="match status" value="1"/>
</dbReference>
<dbReference type="InterPro" id="IPR014746">
    <property type="entry name" value="Gln_synth/guanido_kin_cat_dom"/>
</dbReference>
<comment type="catalytic activity">
    <reaction evidence="9 10">
        <text>L-glutamyl-tRNA(Gln) + L-glutamine + ATP + H2O = L-glutaminyl-tRNA(Gln) + L-glutamate + ADP + phosphate + H(+)</text>
        <dbReference type="Rhea" id="RHEA:17521"/>
        <dbReference type="Rhea" id="RHEA-COMP:9681"/>
        <dbReference type="Rhea" id="RHEA-COMP:9684"/>
        <dbReference type="ChEBI" id="CHEBI:15377"/>
        <dbReference type="ChEBI" id="CHEBI:15378"/>
        <dbReference type="ChEBI" id="CHEBI:29985"/>
        <dbReference type="ChEBI" id="CHEBI:30616"/>
        <dbReference type="ChEBI" id="CHEBI:43474"/>
        <dbReference type="ChEBI" id="CHEBI:58359"/>
        <dbReference type="ChEBI" id="CHEBI:78520"/>
        <dbReference type="ChEBI" id="CHEBI:78521"/>
        <dbReference type="ChEBI" id="CHEBI:456216"/>
    </reaction>
</comment>
<keyword evidence="4 10" id="KW-0547">Nucleotide-binding</keyword>
<dbReference type="InterPro" id="IPR017958">
    <property type="entry name" value="Gln-tRNA_amidoTrfase_suB_CS"/>
</dbReference>
<evidence type="ECO:0000256" key="6">
    <source>
        <dbReference type="ARBA" id="ARBA00022917"/>
    </source>
</evidence>
<evidence type="ECO:0000256" key="2">
    <source>
        <dbReference type="ARBA" id="ARBA00011123"/>
    </source>
</evidence>
<protein>
    <recommendedName>
        <fullName evidence="10">Glutamyl-tRNA(Gln) amidotransferase subunit B, mitochondrial</fullName>
        <shortName evidence="10">Glu-AdT subunit B</shortName>
        <ecNumber evidence="10">6.3.5.-</ecNumber>
    </recommendedName>
</protein>
<dbReference type="VEuPathDB" id="VectorBase:BGLAX_035595"/>
<dbReference type="GO" id="GO:0050566">
    <property type="term" value="F:asparaginyl-tRNA synthase (glutamine-hydrolyzing) activity"/>
    <property type="evidence" value="ECO:0007669"/>
    <property type="project" value="RHEA"/>
</dbReference>
<keyword evidence="3 10" id="KW-0436">Ligase</keyword>
<dbReference type="STRING" id="6526.A0A2C9L0P0"/>
<evidence type="ECO:0000313" key="12">
    <source>
        <dbReference type="EnsemblMetazoa" id="BGLB025662-PA"/>
    </source>
</evidence>
<dbReference type="GO" id="GO:0070681">
    <property type="term" value="P:glutaminyl-tRNAGln biosynthesis via transamidation"/>
    <property type="evidence" value="ECO:0007669"/>
    <property type="project" value="UniProtKB-UniRule"/>
</dbReference>
<evidence type="ECO:0000256" key="4">
    <source>
        <dbReference type="ARBA" id="ARBA00022741"/>
    </source>
</evidence>
<dbReference type="AlphaFoldDB" id="A0A2C9L0P0"/>
<evidence type="ECO:0000256" key="8">
    <source>
        <dbReference type="ARBA" id="ARBA00047380"/>
    </source>
</evidence>
<dbReference type="EnsemblMetazoa" id="BGLB025662-RA">
    <property type="protein sequence ID" value="BGLB025662-PA"/>
    <property type="gene ID" value="BGLB025662"/>
</dbReference>
<gene>
    <name evidence="12" type="primary">106075803</name>
</gene>
<dbReference type="NCBIfam" id="NF004012">
    <property type="entry name" value="PRK05477.1-2"/>
    <property type="match status" value="1"/>
</dbReference>
<comment type="subcellular location">
    <subcellularLocation>
        <location evidence="10">Mitochondrion</location>
    </subcellularLocation>
</comment>
<dbReference type="NCBIfam" id="NF004014">
    <property type="entry name" value="PRK05477.1-4"/>
    <property type="match status" value="1"/>
</dbReference>
<dbReference type="Gene3D" id="1.10.10.410">
    <property type="match status" value="1"/>
</dbReference>
<evidence type="ECO:0000256" key="10">
    <source>
        <dbReference type="HAMAP-Rule" id="MF_03147"/>
    </source>
</evidence>
<dbReference type="Pfam" id="PF02934">
    <property type="entry name" value="GatB_N"/>
    <property type="match status" value="1"/>
</dbReference>
<keyword evidence="5 10" id="KW-0067">ATP-binding</keyword>
<comment type="function">
    <text evidence="7">Allows the formation of correctly charged Asn-tRNA(Asn) or Gln-tRNA(Gln) through the transamidation of misacylated Asp-tRNA(Asn) or Glu-tRNA(Gln) in organisms which lack either or both of asparaginyl-tRNA or glutaminyl-tRNA synthetases. The reaction takes place in the presence of glutamine and ATP through an activated phospho-Asp-tRNA(Asn) or phospho-Glu-tRNA(Gln).</text>
</comment>
<dbReference type="NCBIfam" id="NF004015">
    <property type="entry name" value="PRK05477.1-5"/>
    <property type="match status" value="1"/>
</dbReference>
<comment type="subunit">
    <text evidence="10">Subunit of the heterotrimeric GatCAB amidotransferase (AdT) complex, composed of A, B and C subunits.</text>
</comment>
<evidence type="ECO:0000259" key="11">
    <source>
        <dbReference type="SMART" id="SM00845"/>
    </source>
</evidence>
<evidence type="ECO:0000256" key="3">
    <source>
        <dbReference type="ARBA" id="ARBA00022598"/>
    </source>
</evidence>
<evidence type="ECO:0000256" key="1">
    <source>
        <dbReference type="ARBA" id="ARBA00005306"/>
    </source>
</evidence>
<dbReference type="SUPFAM" id="SSF55931">
    <property type="entry name" value="Glutamine synthetase/guanido kinase"/>
    <property type="match status" value="1"/>
</dbReference>
<dbReference type="EC" id="6.3.5.-" evidence="10"/>
<comment type="subunit">
    <text evidence="2">Heterotrimer of A, B and C subunits.</text>
</comment>
<accession>A0A2C9L0P0</accession>
<name>A0A2C9L0P0_BIOGL</name>
<dbReference type="GO" id="GO:0005524">
    <property type="term" value="F:ATP binding"/>
    <property type="evidence" value="ECO:0007669"/>
    <property type="project" value="UniProtKB-KW"/>
</dbReference>
<comment type="catalytic activity">
    <reaction evidence="8">
        <text>L-aspartyl-tRNA(Asn) + L-glutamine + ATP + H2O = L-asparaginyl-tRNA(Asn) + L-glutamate + ADP + phosphate + 2 H(+)</text>
        <dbReference type="Rhea" id="RHEA:14513"/>
        <dbReference type="Rhea" id="RHEA-COMP:9674"/>
        <dbReference type="Rhea" id="RHEA-COMP:9677"/>
        <dbReference type="ChEBI" id="CHEBI:15377"/>
        <dbReference type="ChEBI" id="CHEBI:15378"/>
        <dbReference type="ChEBI" id="CHEBI:29985"/>
        <dbReference type="ChEBI" id="CHEBI:30616"/>
        <dbReference type="ChEBI" id="CHEBI:43474"/>
        <dbReference type="ChEBI" id="CHEBI:58359"/>
        <dbReference type="ChEBI" id="CHEBI:78515"/>
        <dbReference type="ChEBI" id="CHEBI:78516"/>
        <dbReference type="ChEBI" id="CHEBI:456216"/>
    </reaction>
</comment>
<sequence>MSHNVSAGISKVKDGWKVDIGLEIHAQVSSNSKLFSGASTCFNGPNNSVSFFDAAFPGTLPVLNFFAIEQAIRTGIAIGANINMKSYFDRKHYFYPDLPSGYQITQFYSPIVIGGFVLVKHKKINIRSIHLEQDAGKSIHDESFDYTYIDLNRAGIALMEIVTAPDISSAEEAAEFLKNLRSIMQFIGTCDGSMENGSMRCDANVSVRREGSEVLGERCEIKNLNSIRSIILAINYEAMRQIDLIESGKIVKQETRLFDIDSCRTEFMRSKESCDGYYYFRDPDLPCVDLSNEFVEKIGSTISELPHEKFNRYVDVFGLSEYDANVLVSDKSYSEYFEIASNGANPKIVSNWITTELFGYLNKHSLQISDSPVAPENMLNLVRLIENGTISGKIAKSIFQEMCSTGKGPMDIVLERDLVQISDHDSILNVIDSVIQDNIQSVRDYRNGKDKLFGFFVGQVMKKMLGKANPSIVNELLLERLKDKIE</sequence>
<dbReference type="VEuPathDB" id="VectorBase:BGLB025662"/>
<comment type="function">
    <text evidence="10">Allows the formation of correctly charged Gln-tRNA(Gln) through the transamidation of misacylated Glu-tRNA(Gln) in the mitochondria. The reaction takes place in the presence of glutamine and ATP through an activated gamma-phospho-Glu-tRNA(Gln).</text>
</comment>
<dbReference type="InterPro" id="IPR006075">
    <property type="entry name" value="Asn/Gln-tRNA_Trfase_suB/E_cat"/>
</dbReference>
<keyword evidence="10" id="KW-0496">Mitochondrion</keyword>
<evidence type="ECO:0000313" key="13">
    <source>
        <dbReference type="Proteomes" id="UP000076420"/>
    </source>
</evidence>